<dbReference type="Pfam" id="PF23965">
    <property type="entry name" value="DUF7293"/>
    <property type="match status" value="1"/>
</dbReference>
<proteinExistence type="predicted"/>
<evidence type="ECO:0000313" key="1">
    <source>
        <dbReference type="EMBL" id="AHN83490.1"/>
    </source>
</evidence>
<reference evidence="1 2" key="1">
    <citation type="journal article" date="2014" name="Genome Announc.">
        <title>Complete Genome Sequences of Two Escherichia coli O157:H7 Phages Effective in Limiting Contamination of Food Products.</title>
        <authorList>
            <person name="Hong Y."/>
            <person name="Pan Y."/>
            <person name="Harman N.J."/>
            <person name="Ebner P.D."/>
        </authorList>
    </citation>
    <scope>NUCLEOTIDE SEQUENCE [LARGE SCALE GENOMIC DNA]</scope>
</reference>
<keyword evidence="2" id="KW-1185">Reference proteome</keyword>
<organism evidence="1 2">
    <name type="scientific">Escherichia phage vB_EcoS_FFH_1</name>
    <dbReference type="NCBI Taxonomy" id="1446489"/>
    <lineage>
        <taxon>Viruses</taxon>
        <taxon>Duplodnaviria</taxon>
        <taxon>Heunggongvirae</taxon>
        <taxon>Uroviricota</taxon>
        <taxon>Caudoviricetes</taxon>
        <taxon>Demerecviridae</taxon>
        <taxon>Markadamsvirinae</taxon>
        <taxon>Tequintavirus</taxon>
        <taxon>Tequintavirus FFH1</taxon>
    </lineage>
</organism>
<dbReference type="EMBL" id="KJ190157">
    <property type="protein sequence ID" value="AHN83490.1"/>
    <property type="molecule type" value="Genomic_DNA"/>
</dbReference>
<protein>
    <submittedName>
        <fullName evidence="1">Uncharacterized protein</fullName>
    </submittedName>
</protein>
<sequence length="54" mass="6311">MADNLKVKIDKQKKRVEVEIGEERVAFTFEFLQQMAMTVMTDKSPVIEKEIPLK</sequence>
<dbReference type="KEGG" id="vg:19486948"/>
<dbReference type="InterPro" id="IPR055717">
    <property type="entry name" value="DUF7293"/>
</dbReference>
<evidence type="ECO:0000313" key="2">
    <source>
        <dbReference type="Proteomes" id="UP000026908"/>
    </source>
</evidence>
<dbReference type="GeneID" id="19486948"/>
<name>A0A023MH68_9CAUD</name>
<accession>A0A023MH68</accession>
<dbReference type="OrthoDB" id="26281at10239"/>
<dbReference type="RefSeq" id="YP_009031679.1">
    <property type="nucleotide sequence ID" value="NC_024139.1"/>
</dbReference>
<dbReference type="Proteomes" id="UP000026908">
    <property type="component" value="Segment"/>
</dbReference>